<evidence type="ECO:0000313" key="3">
    <source>
        <dbReference type="Proteomes" id="UP000051977"/>
    </source>
</evidence>
<keyword evidence="3" id="KW-1185">Reference proteome</keyword>
<dbReference type="InterPro" id="IPR037401">
    <property type="entry name" value="SnoaL-like"/>
</dbReference>
<protein>
    <recommendedName>
        <fullName evidence="1">SnoaL-like domain-containing protein</fullName>
    </recommendedName>
</protein>
<gene>
    <name evidence="2" type="ORF">FD12_GL000608</name>
</gene>
<dbReference type="Gene3D" id="3.10.450.50">
    <property type="match status" value="1"/>
</dbReference>
<dbReference type="EMBL" id="AZEI01000076">
    <property type="protein sequence ID" value="KRL16133.1"/>
    <property type="molecule type" value="Genomic_DNA"/>
</dbReference>
<dbReference type="Proteomes" id="UP000051977">
    <property type="component" value="Unassembled WGS sequence"/>
</dbReference>
<evidence type="ECO:0000313" key="2">
    <source>
        <dbReference type="EMBL" id="KRL16133.1"/>
    </source>
</evidence>
<accession>A0ABR5PCY1</accession>
<dbReference type="Pfam" id="PF12680">
    <property type="entry name" value="SnoaL_2"/>
    <property type="match status" value="1"/>
</dbReference>
<sequence>MKEGINMNQPEKIINQYFKLSDQASSDQEALNSIIKLFANDSTVRSATGDTCTGIINIRHFFQAFFERNEQLKHLCRVFVKGNKYQAEWAVSGRKKTGKLFALHGYDTYTFNSKGQIQTLWVEISE</sequence>
<reference evidence="2 3" key="1">
    <citation type="journal article" date="2015" name="Genome Announc.">
        <title>Expanding the biotechnology potential of lactobacilli through comparative genomics of 213 strains and associated genera.</title>
        <authorList>
            <person name="Sun Z."/>
            <person name="Harris H.M."/>
            <person name="McCann A."/>
            <person name="Guo C."/>
            <person name="Argimon S."/>
            <person name="Zhang W."/>
            <person name="Yang X."/>
            <person name="Jeffery I.B."/>
            <person name="Cooney J.C."/>
            <person name="Kagawa T.F."/>
            <person name="Liu W."/>
            <person name="Song Y."/>
            <person name="Salvetti E."/>
            <person name="Wrobel A."/>
            <person name="Rasinkangas P."/>
            <person name="Parkhill J."/>
            <person name="Rea M.C."/>
            <person name="O'Sullivan O."/>
            <person name="Ritari J."/>
            <person name="Douillard F.P."/>
            <person name="Paul Ross R."/>
            <person name="Yang R."/>
            <person name="Briner A.E."/>
            <person name="Felis G.E."/>
            <person name="de Vos W.M."/>
            <person name="Barrangou R."/>
            <person name="Klaenhammer T.R."/>
            <person name="Caufield P.W."/>
            <person name="Cui Y."/>
            <person name="Zhang H."/>
            <person name="O'Toole P.W."/>
        </authorList>
    </citation>
    <scope>NUCLEOTIDE SEQUENCE [LARGE SCALE GENOMIC DNA]</scope>
    <source>
        <strain evidence="2 3">DSM 19907</strain>
    </source>
</reference>
<proteinExistence type="predicted"/>
<name>A0ABR5PCY1_9LACO</name>
<dbReference type="SUPFAM" id="SSF54427">
    <property type="entry name" value="NTF2-like"/>
    <property type="match status" value="1"/>
</dbReference>
<evidence type="ECO:0000259" key="1">
    <source>
        <dbReference type="Pfam" id="PF12680"/>
    </source>
</evidence>
<organism evidence="2 3">
    <name type="scientific">Lentilactobacillus rapi DSM 19907 = JCM 15042</name>
    <dbReference type="NCBI Taxonomy" id="1423795"/>
    <lineage>
        <taxon>Bacteria</taxon>
        <taxon>Bacillati</taxon>
        <taxon>Bacillota</taxon>
        <taxon>Bacilli</taxon>
        <taxon>Lactobacillales</taxon>
        <taxon>Lactobacillaceae</taxon>
        <taxon>Lentilactobacillus</taxon>
    </lineage>
</organism>
<dbReference type="InterPro" id="IPR032710">
    <property type="entry name" value="NTF2-like_dom_sf"/>
</dbReference>
<comment type="caution">
    <text evidence="2">The sequence shown here is derived from an EMBL/GenBank/DDBJ whole genome shotgun (WGS) entry which is preliminary data.</text>
</comment>
<feature type="domain" description="SnoaL-like" evidence="1">
    <location>
        <begin position="31"/>
        <end position="117"/>
    </location>
</feature>